<sequence>MGNPQEVRDEFEAMMVDAELATPGQLPQHKKVGKFAANARRLRLGEITPQEFERIMRKDEEG</sequence>
<name>A0A1N5YY18_9ACTN</name>
<dbReference type="Proteomes" id="UP000185124">
    <property type="component" value="Unassembled WGS sequence"/>
</dbReference>
<keyword evidence="2" id="KW-1185">Reference proteome</keyword>
<protein>
    <recommendedName>
        <fullName evidence="3">Antitoxin VbhA domain-containing protein</fullName>
    </recommendedName>
</protein>
<organism evidence="1 2">
    <name type="scientific">Micromonospora cremea</name>
    <dbReference type="NCBI Taxonomy" id="709881"/>
    <lineage>
        <taxon>Bacteria</taxon>
        <taxon>Bacillati</taxon>
        <taxon>Actinomycetota</taxon>
        <taxon>Actinomycetes</taxon>
        <taxon>Micromonosporales</taxon>
        <taxon>Micromonosporaceae</taxon>
        <taxon>Micromonospora</taxon>
    </lineage>
</organism>
<dbReference type="AlphaFoldDB" id="A0A1N5YY18"/>
<evidence type="ECO:0000313" key="2">
    <source>
        <dbReference type="Proteomes" id="UP000185124"/>
    </source>
</evidence>
<dbReference type="EMBL" id="FSQT01000002">
    <property type="protein sequence ID" value="SIN14489.1"/>
    <property type="molecule type" value="Genomic_DNA"/>
</dbReference>
<proteinExistence type="predicted"/>
<reference evidence="2" key="1">
    <citation type="submission" date="2016-12" db="EMBL/GenBank/DDBJ databases">
        <authorList>
            <person name="Varghese N."/>
            <person name="Submissions S."/>
        </authorList>
    </citation>
    <scope>NUCLEOTIDE SEQUENCE [LARGE SCALE GENOMIC DNA]</scope>
    <source>
        <strain evidence="2">DSM 45599</strain>
    </source>
</reference>
<evidence type="ECO:0000313" key="1">
    <source>
        <dbReference type="EMBL" id="SIN14489.1"/>
    </source>
</evidence>
<gene>
    <name evidence="1" type="ORF">SAMN04489832_3416</name>
</gene>
<accession>A0A1N5YY18</accession>
<evidence type="ECO:0008006" key="3">
    <source>
        <dbReference type="Google" id="ProtNLM"/>
    </source>
</evidence>